<keyword evidence="1" id="KW-0479">Metal-binding</keyword>
<accession>A0A8K0STV8</accession>
<reference evidence="8" key="1">
    <citation type="journal article" date="2021" name="Nat. Commun.">
        <title>Genetic determinants of endophytism in the Arabidopsis root mycobiome.</title>
        <authorList>
            <person name="Mesny F."/>
            <person name="Miyauchi S."/>
            <person name="Thiergart T."/>
            <person name="Pickel B."/>
            <person name="Atanasova L."/>
            <person name="Karlsson M."/>
            <person name="Huettel B."/>
            <person name="Barry K.W."/>
            <person name="Haridas S."/>
            <person name="Chen C."/>
            <person name="Bauer D."/>
            <person name="Andreopoulos W."/>
            <person name="Pangilinan J."/>
            <person name="LaButti K."/>
            <person name="Riley R."/>
            <person name="Lipzen A."/>
            <person name="Clum A."/>
            <person name="Drula E."/>
            <person name="Henrissat B."/>
            <person name="Kohler A."/>
            <person name="Grigoriev I.V."/>
            <person name="Martin F.M."/>
            <person name="Hacquard S."/>
        </authorList>
    </citation>
    <scope>NUCLEOTIDE SEQUENCE</scope>
    <source>
        <strain evidence="8">MPI-CAGE-CH-0235</strain>
    </source>
</reference>
<name>A0A8K0STV8_9HYPO</name>
<comment type="caution">
    <text evidence="8">The sequence shown here is derived from an EMBL/GenBank/DDBJ whole genome shotgun (WGS) entry which is preliminary data.</text>
</comment>
<evidence type="ECO:0000256" key="4">
    <source>
        <dbReference type="ARBA" id="ARBA00023125"/>
    </source>
</evidence>
<dbReference type="SUPFAM" id="SSF57701">
    <property type="entry name" value="Zn2/Cys6 DNA-binding domain"/>
    <property type="match status" value="1"/>
</dbReference>
<dbReference type="InterPro" id="IPR052360">
    <property type="entry name" value="Transcr_Regulatory_Proteins"/>
</dbReference>
<sequence>MKTDATKVVNQAWRKKPRQFAPKSTLGCRTCKIRRVKCDLTQPSCLKCHSTGRTCDGYSHHRSEIMVGPESDSNHHRGTIMSTLQPKGIAQSLAPLMVLQASGSVQAEAMSFFEYISIKHLNEYQPCQSWRRTLMFFSQTVPSVRYAALAVALMHRNFIHSRHRMLGHTPLACYNRAIQLLLEQQASGSMEKTAITLLVCYLFTCFEHLAGNDPQAMKHLRGGVEMSRQISQSLLESINVYDESALSCERELVCQVIRQIRRLDMQAVLFLVDWTPADVHDILTSQLLPAESAFQSLDQAAEHLQVLTARVMRLRNSGQSDSPTDGVSMSPWTKDVVLEQLDAWLRLFNNTLQQRAFEKDNSEAYCLVSLLRLQHTMAWTYISSHGPGREMEFDKFLSQFQTCVAMADDISTTHERYAGSLKPTFTPEIGILPILYIIGVKCRHPIVRRQALRIIRRQPIREAAWDSVSTAAIVERVIEIEESGLVLTGEIPVWKRIEYVSWIHQVEGLAPVRLDMEYTFCTQQEVHKETLVL</sequence>
<dbReference type="Pfam" id="PF11951">
    <property type="entry name" value="Fungal_trans_2"/>
    <property type="match status" value="1"/>
</dbReference>
<dbReference type="EMBL" id="JAGPNK010000008">
    <property type="protein sequence ID" value="KAH7316884.1"/>
    <property type="molecule type" value="Genomic_DNA"/>
</dbReference>
<keyword evidence="6" id="KW-0539">Nucleus</keyword>
<keyword evidence="5" id="KW-0804">Transcription</keyword>
<evidence type="ECO:0000256" key="2">
    <source>
        <dbReference type="ARBA" id="ARBA00022833"/>
    </source>
</evidence>
<evidence type="ECO:0000256" key="6">
    <source>
        <dbReference type="ARBA" id="ARBA00023242"/>
    </source>
</evidence>
<dbReference type="GO" id="GO:0000981">
    <property type="term" value="F:DNA-binding transcription factor activity, RNA polymerase II-specific"/>
    <property type="evidence" value="ECO:0007669"/>
    <property type="project" value="InterPro"/>
</dbReference>
<evidence type="ECO:0000256" key="3">
    <source>
        <dbReference type="ARBA" id="ARBA00023015"/>
    </source>
</evidence>
<gene>
    <name evidence="8" type="ORF">B0I35DRAFT_393912</name>
</gene>
<dbReference type="CDD" id="cd00067">
    <property type="entry name" value="GAL4"/>
    <property type="match status" value="1"/>
</dbReference>
<keyword evidence="3" id="KW-0805">Transcription regulation</keyword>
<dbReference type="PROSITE" id="PS50048">
    <property type="entry name" value="ZN2_CY6_FUNGAL_2"/>
    <property type="match status" value="1"/>
</dbReference>
<evidence type="ECO:0000313" key="8">
    <source>
        <dbReference type="EMBL" id="KAH7316884.1"/>
    </source>
</evidence>
<keyword evidence="2" id="KW-0862">Zinc</keyword>
<evidence type="ECO:0000256" key="1">
    <source>
        <dbReference type="ARBA" id="ARBA00022723"/>
    </source>
</evidence>
<dbReference type="Gene3D" id="4.10.240.10">
    <property type="entry name" value="Zn(2)-C6 fungal-type DNA-binding domain"/>
    <property type="match status" value="1"/>
</dbReference>
<dbReference type="InterPro" id="IPR001138">
    <property type="entry name" value="Zn2Cys6_DnaBD"/>
</dbReference>
<dbReference type="Proteomes" id="UP000813444">
    <property type="component" value="Unassembled WGS sequence"/>
</dbReference>
<dbReference type="InterPro" id="IPR021858">
    <property type="entry name" value="Fun_TF"/>
</dbReference>
<dbReference type="OrthoDB" id="3145928at2759"/>
<dbReference type="PROSITE" id="PS00463">
    <property type="entry name" value="ZN2_CY6_FUNGAL_1"/>
    <property type="match status" value="1"/>
</dbReference>
<dbReference type="Pfam" id="PF00172">
    <property type="entry name" value="Zn_clus"/>
    <property type="match status" value="1"/>
</dbReference>
<feature type="domain" description="Zn(2)-C6 fungal-type" evidence="7">
    <location>
        <begin position="27"/>
        <end position="55"/>
    </location>
</feature>
<evidence type="ECO:0000256" key="5">
    <source>
        <dbReference type="ARBA" id="ARBA00023163"/>
    </source>
</evidence>
<evidence type="ECO:0000259" key="7">
    <source>
        <dbReference type="PROSITE" id="PS50048"/>
    </source>
</evidence>
<organism evidence="8 9">
    <name type="scientific">Stachybotrys elegans</name>
    <dbReference type="NCBI Taxonomy" id="80388"/>
    <lineage>
        <taxon>Eukaryota</taxon>
        <taxon>Fungi</taxon>
        <taxon>Dikarya</taxon>
        <taxon>Ascomycota</taxon>
        <taxon>Pezizomycotina</taxon>
        <taxon>Sordariomycetes</taxon>
        <taxon>Hypocreomycetidae</taxon>
        <taxon>Hypocreales</taxon>
        <taxon>Stachybotryaceae</taxon>
        <taxon>Stachybotrys</taxon>
    </lineage>
</organism>
<evidence type="ECO:0000313" key="9">
    <source>
        <dbReference type="Proteomes" id="UP000813444"/>
    </source>
</evidence>
<dbReference type="GO" id="GO:0008270">
    <property type="term" value="F:zinc ion binding"/>
    <property type="evidence" value="ECO:0007669"/>
    <property type="project" value="InterPro"/>
</dbReference>
<dbReference type="InterPro" id="IPR036864">
    <property type="entry name" value="Zn2-C6_fun-type_DNA-bd_sf"/>
</dbReference>
<keyword evidence="9" id="KW-1185">Reference proteome</keyword>
<proteinExistence type="predicted"/>
<dbReference type="PANTHER" id="PTHR36206:SF12">
    <property type="entry name" value="ASPERCRYPTIN BIOSYNTHESIS CLUSTER-SPECIFIC TRANSCRIPTION REGULATOR ATNN-RELATED"/>
    <property type="match status" value="1"/>
</dbReference>
<dbReference type="PANTHER" id="PTHR36206">
    <property type="entry name" value="ASPERCRYPTIN BIOSYNTHESIS CLUSTER-SPECIFIC TRANSCRIPTION REGULATOR ATNN-RELATED"/>
    <property type="match status" value="1"/>
</dbReference>
<protein>
    <recommendedName>
        <fullName evidence="7">Zn(2)-C6 fungal-type domain-containing protein</fullName>
    </recommendedName>
</protein>
<dbReference type="GO" id="GO:0003677">
    <property type="term" value="F:DNA binding"/>
    <property type="evidence" value="ECO:0007669"/>
    <property type="project" value="UniProtKB-KW"/>
</dbReference>
<keyword evidence="4" id="KW-0238">DNA-binding</keyword>
<dbReference type="SMART" id="SM00066">
    <property type="entry name" value="GAL4"/>
    <property type="match status" value="1"/>
</dbReference>
<dbReference type="AlphaFoldDB" id="A0A8K0STV8"/>